<dbReference type="InterPro" id="IPR037206">
    <property type="entry name" value="VPS28_C_sf"/>
</dbReference>
<keyword evidence="1" id="KW-0653">Protein transport</keyword>
<gene>
    <name evidence="3" type="ORF">LLUT_LOCUS32479</name>
</gene>
<name>A0AAV1YCZ4_LUPLU</name>
<comment type="similarity">
    <text evidence="1">Belongs to the VPS28 family.</text>
</comment>
<feature type="domain" description="VPS28 C-terminal" evidence="2">
    <location>
        <begin position="1"/>
        <end position="96"/>
    </location>
</feature>
<dbReference type="InterPro" id="IPR007143">
    <property type="entry name" value="Vps28"/>
</dbReference>
<reference evidence="3 4" key="1">
    <citation type="submission" date="2024-03" db="EMBL/GenBank/DDBJ databases">
        <authorList>
            <person name="Martinez-Hernandez J."/>
        </authorList>
    </citation>
    <scope>NUCLEOTIDE SEQUENCE [LARGE SCALE GENOMIC DNA]</scope>
</reference>
<dbReference type="PANTHER" id="PTHR12937:SF0">
    <property type="entry name" value="VACUOLAR PROTEIN SORTING-ASSOCIATED PROTEIN 28 HOMOLOG"/>
    <property type="match status" value="1"/>
</dbReference>
<dbReference type="GO" id="GO:0044877">
    <property type="term" value="F:protein-containing complex binding"/>
    <property type="evidence" value="ECO:0007669"/>
    <property type="project" value="TreeGrafter"/>
</dbReference>
<dbReference type="EMBL" id="CAXHTB010000023">
    <property type="protein sequence ID" value="CAL0331419.1"/>
    <property type="molecule type" value="Genomic_DNA"/>
</dbReference>
<dbReference type="GO" id="GO:0000813">
    <property type="term" value="C:ESCRT I complex"/>
    <property type="evidence" value="ECO:0007669"/>
    <property type="project" value="InterPro"/>
</dbReference>
<dbReference type="PROSITE" id="PS51310">
    <property type="entry name" value="VPS28_C"/>
    <property type="match status" value="1"/>
</dbReference>
<evidence type="ECO:0000313" key="3">
    <source>
        <dbReference type="EMBL" id="CAL0331419.1"/>
    </source>
</evidence>
<dbReference type="Proteomes" id="UP001497480">
    <property type="component" value="Unassembled WGS sequence"/>
</dbReference>
<dbReference type="Pfam" id="PF03997">
    <property type="entry name" value="VPS28"/>
    <property type="match status" value="1"/>
</dbReference>
<evidence type="ECO:0000256" key="1">
    <source>
        <dbReference type="PROSITE-ProRule" id="PRU00642"/>
    </source>
</evidence>
<keyword evidence="1" id="KW-0813">Transport</keyword>
<dbReference type="Gene3D" id="1.20.120.1130">
    <property type="match status" value="1"/>
</dbReference>
<dbReference type="PANTHER" id="PTHR12937">
    <property type="entry name" value="VACUOLAR PROTEIN SORTING 28, ISOFORM 2 VPS28"/>
    <property type="match status" value="1"/>
</dbReference>
<accession>A0AAV1YCZ4</accession>
<dbReference type="GO" id="GO:0043328">
    <property type="term" value="P:protein transport to vacuole involved in ubiquitin-dependent protein catabolic process via the multivesicular body sorting pathway"/>
    <property type="evidence" value="ECO:0007669"/>
    <property type="project" value="TreeGrafter"/>
</dbReference>
<proteinExistence type="inferred from homology"/>
<protein>
    <recommendedName>
        <fullName evidence="2">VPS28 C-terminal domain-containing protein</fullName>
    </recommendedName>
</protein>
<dbReference type="AlphaFoldDB" id="A0AAV1YCZ4"/>
<organism evidence="3 4">
    <name type="scientific">Lupinus luteus</name>
    <name type="common">European yellow lupine</name>
    <dbReference type="NCBI Taxonomy" id="3873"/>
    <lineage>
        <taxon>Eukaryota</taxon>
        <taxon>Viridiplantae</taxon>
        <taxon>Streptophyta</taxon>
        <taxon>Embryophyta</taxon>
        <taxon>Tracheophyta</taxon>
        <taxon>Spermatophyta</taxon>
        <taxon>Magnoliopsida</taxon>
        <taxon>eudicotyledons</taxon>
        <taxon>Gunneridae</taxon>
        <taxon>Pentapetalae</taxon>
        <taxon>rosids</taxon>
        <taxon>fabids</taxon>
        <taxon>Fabales</taxon>
        <taxon>Fabaceae</taxon>
        <taxon>Papilionoideae</taxon>
        <taxon>50 kb inversion clade</taxon>
        <taxon>genistoids sensu lato</taxon>
        <taxon>core genistoids</taxon>
        <taxon>Genisteae</taxon>
        <taxon>Lupinus</taxon>
    </lineage>
</organism>
<dbReference type="SUPFAM" id="SSF140427">
    <property type="entry name" value="VPS28 C-terminal domain-like"/>
    <property type="match status" value="1"/>
</dbReference>
<comment type="caution">
    <text evidence="3">The sequence shown here is derived from an EMBL/GenBank/DDBJ whole genome shotgun (WGS) entry which is preliminary data.</text>
</comment>
<evidence type="ECO:0000313" key="4">
    <source>
        <dbReference type="Proteomes" id="UP001497480"/>
    </source>
</evidence>
<evidence type="ECO:0000259" key="2">
    <source>
        <dbReference type="PROSITE" id="PS51310"/>
    </source>
</evidence>
<sequence>MFSCLSDIKFRFLDFLLFWVSFGISVDQVHAMLLDLYGSLNKLMILPPDFEGETKMKEWIASLLKMVAADELKEQQARQLHFDLESSYTSFMAALPNAGT</sequence>
<dbReference type="InterPro" id="IPR017899">
    <property type="entry name" value="VPS28_C"/>
</dbReference>
<keyword evidence="4" id="KW-1185">Reference proteome</keyword>